<dbReference type="EMBL" id="JH930468">
    <property type="protein sequence ID" value="EKM60671.1"/>
    <property type="molecule type" value="Genomic_DNA"/>
</dbReference>
<keyword evidence="3 10" id="KW-0808">Transferase</keyword>
<feature type="domain" description="UBR-type" evidence="11">
    <location>
        <begin position="103"/>
        <end position="175"/>
    </location>
</feature>
<dbReference type="PANTHER" id="PTHR21497:SF24">
    <property type="entry name" value="E3 UBIQUITIN-PROTEIN LIGASE UBR1"/>
    <property type="match status" value="1"/>
</dbReference>
<dbReference type="Gene3D" id="2.10.110.30">
    <property type="match status" value="1"/>
</dbReference>
<dbReference type="Pfam" id="PF22960">
    <property type="entry name" value="WHD_UBR1"/>
    <property type="match status" value="1"/>
</dbReference>
<dbReference type="KEGG" id="pco:PHACADRAFT_167993"/>
<evidence type="ECO:0000256" key="6">
    <source>
        <dbReference type="ARBA" id="ARBA00022786"/>
    </source>
</evidence>
<reference evidence="12 13" key="1">
    <citation type="journal article" date="2012" name="BMC Genomics">
        <title>Comparative genomics of the white-rot fungi, Phanerochaete carnosa and P. chrysosporium, to elucidate the genetic basis of the distinct wood types they colonize.</title>
        <authorList>
            <person name="Suzuki H."/>
            <person name="MacDonald J."/>
            <person name="Syed K."/>
            <person name="Salamov A."/>
            <person name="Hori C."/>
            <person name="Aerts A."/>
            <person name="Henrissat B."/>
            <person name="Wiebenga A."/>
            <person name="vanKuyk P.A."/>
            <person name="Barry K."/>
            <person name="Lindquist E."/>
            <person name="LaButti K."/>
            <person name="Lapidus A."/>
            <person name="Lucas S."/>
            <person name="Coutinho P."/>
            <person name="Gong Y."/>
            <person name="Samejima M."/>
            <person name="Mahadevan R."/>
            <person name="Abou-Zaid M."/>
            <person name="de Vries R.P."/>
            <person name="Igarashi K."/>
            <person name="Yadav J.S."/>
            <person name="Grigoriev I.V."/>
            <person name="Master E.R."/>
        </authorList>
    </citation>
    <scope>NUCLEOTIDE SEQUENCE [LARGE SCALE GENOMIC DNA]</scope>
    <source>
        <strain evidence="12 13">HHB-10118-sp</strain>
    </source>
</reference>
<dbReference type="InterPro" id="IPR039164">
    <property type="entry name" value="UBR1-like"/>
</dbReference>
<comment type="catalytic activity">
    <reaction evidence="1 10">
        <text>S-ubiquitinyl-[E2 ubiquitin-conjugating enzyme]-L-cysteine + [acceptor protein]-L-lysine = [E2 ubiquitin-conjugating enzyme]-L-cysteine + N(6)-ubiquitinyl-[acceptor protein]-L-lysine.</text>
        <dbReference type="EC" id="2.3.2.27"/>
    </reaction>
</comment>
<sequence length="1817" mass="206024">MSSLSSFFPSKFLGSMQPRDRGNQSNSLARLRFALDTMPGSRKYVFTPSTRAEILAELYDSFWASYAHLFLPNSNSSLPLNVTLSEVQAKAGNAKEPSITPGRPCGHIFKKGEACFRCKDCALDDSCVFCSRCFEATDHTDHSVSFFIAQQSGGCCDCGDVEAWRSPINCPYHPPTAESVDRIKDFTAKMIQSTPKITPRVIPGSEVPPVKNYPDRAAIPDELRESMSRTIGYAIDYILDTFDYSPEVTGAPPKEEYLWKQPTGDPMMMKDQFCVVLWNDDKHSFDEVIRLLVDMTARTREEASGIADGIDEQGREIIEMNSNIPRLLEMGQTIQQIDLGVTIRRAYDTFREQVSAVIIEWLLDLTRSRLGSDTLAIREIIAQELLSPRRQTYARGFTDSHAFIADVSDPARLDWLFLYHVRLWKKPRLNLKEIYASLLNLSHDHKLAMATHFANVYSRVIDAYLLTDREAETSIKYFALQLFTVPSVALYLVRNYSVVSRLLSIITSFFTNQIQDNRIVITTNPQAEVDVDAMPFKSKRFMTIFSDLRYLCHNDPVQQLIAHNREFIQQFARVCQLFMCVNPNKRAVVSHVEYETDVWISVFNVTLSLSRVIKVYGEAFSRATATELVNAISTVMHHILMVSALHNDERDPTRFPRVSFHHANFGDTTYEVVEFDVMEGWVSFHHSLQWLLAELFKHVDLLDDDHLREIGMGSLREVCLRNASVQAIQTIIDYPLRVIAMVAQIRAGLWVRNGFAIRGQVMHYRDFMLRELCYDQDLFILQTAMVILDPNSVIVTMLDRFQLTGYFSGATLHHVYDNTQMANMVEEFLYVLITVLTETANATKMPLPQSVRREIVHALALGPCTYTELVKRVAERKSDDVCFDRVLKDVANFKAPESTTDSGMYELKDEAFDEVNPFFYHHTRNKREEVEVVLKNRLKKRTNVEDPVLVPKPLNITHGPFAVLSSVFESEVLLQVIFYGIFNVISITEATGSAPPSAEAILDQCLHLLMLALLERPQSFSYIAVNKIFEESQTLLDVVCSLERNTTYHKNYKSRVGWILSQFELYQPQEVQARKVPEPAVQVDPEEAKKRAAKARQEALMKQMKAQQASFANQFEDLEDEDEEEDMEHTDAPVSYGTCIVCQEELNNSRGWGALALIQPSRFLRRYPETQQGHMSDVLTAQEDMDRSSSEPIDSSFPPAKAESEARTVSLEGFPLHSTRFGLHASICTHLMHLECFVVYNVSIRQRHRTQTTRNHPESIPRKEYICPLCKSLGNAIIPVVTAPSPVELNTVPFPDWIRAAGISILKSKPDPLLESLQSRNGTGEFVFWGAMDPAYQQFVKPYDRELPPMLKMVDSIMAVVKTVSSQTRHLRDRPEPEMGERGAGMYLPEELVCYTIACLEVAQRGTGASGSTVADTLTESQSKMIQGLVTSLGQLSALHFKGRPDEGRDAVKQAIIKRLLPEWSRSSFTSYSYPLLLRDPFTILAETACIAPEIIKHVLVLTYYACLARTVVGLLYILNKTRTVPSATPPPRQYEDLFGDVRMFFMSVIRPSPVFEHAAEVAFQAFGDARIEKLMYTFTLPFLRRAAILCRAILPSVFPSATVNDDACEYRRLLKMLEIPPLSDLPNQDTLQNALSGWCAHYGHSPAATQLNCGVVLDYPLLYQIVKLPLILDTLFLEQEKAMICPRCKTVPPDAAICLTCGTTVCFQSHCCVDHENQGKGECNMHMRECSGPVGIYFLVKRCSMLYLYANNGTFGQSPYLDVHGEADISMRRGRRQYLHHARWEEVRRLWLHHGIPTLIARRLESTVDNGGWESL</sequence>
<dbReference type="GO" id="GO:0000151">
    <property type="term" value="C:ubiquitin ligase complex"/>
    <property type="evidence" value="ECO:0007669"/>
    <property type="project" value="TreeGrafter"/>
</dbReference>
<evidence type="ECO:0000259" key="11">
    <source>
        <dbReference type="PROSITE" id="PS51157"/>
    </source>
</evidence>
<dbReference type="GO" id="GO:0071596">
    <property type="term" value="P:ubiquitin-dependent protein catabolic process via the N-end rule pathway"/>
    <property type="evidence" value="ECO:0007669"/>
    <property type="project" value="UniProtKB-UniRule"/>
</dbReference>
<dbReference type="Gene3D" id="3.30.1390.10">
    <property type="match status" value="1"/>
</dbReference>
<evidence type="ECO:0000256" key="4">
    <source>
        <dbReference type="ARBA" id="ARBA00022723"/>
    </source>
</evidence>
<dbReference type="InterPro" id="IPR042065">
    <property type="entry name" value="E3_ELL-like"/>
</dbReference>
<dbReference type="Pfam" id="PF02617">
    <property type="entry name" value="ClpS"/>
    <property type="match status" value="1"/>
</dbReference>
<dbReference type="PANTHER" id="PTHR21497">
    <property type="entry name" value="UBIQUITIN LIGASE E3 ALPHA-RELATED"/>
    <property type="match status" value="1"/>
</dbReference>
<evidence type="ECO:0000256" key="9">
    <source>
        <dbReference type="PROSITE-ProRule" id="PRU00508"/>
    </source>
</evidence>
<protein>
    <recommendedName>
        <fullName evidence="10">E3 ubiquitin-protein ligase</fullName>
        <ecNumber evidence="10">2.3.2.27</ecNumber>
    </recommendedName>
</protein>
<keyword evidence="13" id="KW-1185">Reference proteome</keyword>
<evidence type="ECO:0000313" key="12">
    <source>
        <dbReference type="EMBL" id="EKM60671.1"/>
    </source>
</evidence>
<evidence type="ECO:0000256" key="2">
    <source>
        <dbReference type="ARBA" id="ARBA00004906"/>
    </source>
</evidence>
<dbReference type="Proteomes" id="UP000008370">
    <property type="component" value="Unassembled WGS sequence"/>
</dbReference>
<dbReference type="GO" id="GO:0008270">
    <property type="term" value="F:zinc ion binding"/>
    <property type="evidence" value="ECO:0007669"/>
    <property type="project" value="UniProtKB-UniRule"/>
</dbReference>
<gene>
    <name evidence="12" type="ORF">PHACADRAFT_167993</name>
</gene>
<dbReference type="OrthoDB" id="26387at2759"/>
<dbReference type="PROSITE" id="PS51157">
    <property type="entry name" value="ZF_UBR"/>
    <property type="match status" value="1"/>
</dbReference>
<dbReference type="Gene3D" id="1.10.10.2670">
    <property type="entry name" value="E3 ubiquitin-protein ligase"/>
    <property type="match status" value="1"/>
</dbReference>
<comment type="pathway">
    <text evidence="2 10">Protein modification; protein ubiquitination.</text>
</comment>
<dbReference type="STRING" id="650164.K5VCK4"/>
<keyword evidence="5 10" id="KW-0863">Zinc-finger</keyword>
<evidence type="ECO:0000256" key="5">
    <source>
        <dbReference type="ARBA" id="ARBA00022771"/>
    </source>
</evidence>
<dbReference type="GO" id="GO:0005737">
    <property type="term" value="C:cytoplasm"/>
    <property type="evidence" value="ECO:0007669"/>
    <property type="project" value="TreeGrafter"/>
</dbReference>
<evidence type="ECO:0000256" key="7">
    <source>
        <dbReference type="ARBA" id="ARBA00022833"/>
    </source>
</evidence>
<accession>K5VCK4</accession>
<dbReference type="SMART" id="SM00396">
    <property type="entry name" value="ZnF_UBR1"/>
    <property type="match status" value="1"/>
</dbReference>
<dbReference type="SUPFAM" id="SSF54736">
    <property type="entry name" value="ClpS-like"/>
    <property type="match status" value="1"/>
</dbReference>
<dbReference type="GO" id="GO:0016567">
    <property type="term" value="P:protein ubiquitination"/>
    <property type="evidence" value="ECO:0007669"/>
    <property type="project" value="UniProtKB-UniRule"/>
</dbReference>
<dbReference type="InterPro" id="IPR055194">
    <property type="entry name" value="UBR1-like_WH"/>
</dbReference>
<feature type="zinc finger region" description="UBR-type" evidence="9">
    <location>
        <begin position="103"/>
        <end position="175"/>
    </location>
</feature>
<dbReference type="InterPro" id="IPR036390">
    <property type="entry name" value="WH_DNA-bd_sf"/>
</dbReference>
<name>K5VCK4_PHACS</name>
<keyword evidence="4 10" id="KW-0479">Metal-binding</keyword>
<keyword evidence="6 10" id="KW-0833">Ubl conjugation pathway</keyword>
<dbReference type="FunFam" id="2.10.110.30:FF:000002">
    <property type="entry name" value="Putative e3 ubiquitin-protein ligase ubr3"/>
    <property type="match status" value="1"/>
</dbReference>
<comment type="similarity">
    <text evidence="8 10">Belongs to the E3 ubiquitin-protein ligase UBR1-like family.</text>
</comment>
<evidence type="ECO:0000256" key="3">
    <source>
        <dbReference type="ARBA" id="ARBA00022679"/>
    </source>
</evidence>
<dbReference type="CDD" id="cd16482">
    <property type="entry name" value="RING-H2_UBR1-like"/>
    <property type="match status" value="1"/>
</dbReference>
<dbReference type="InterPro" id="IPR014719">
    <property type="entry name" value="Ribosomal_bL12_C/ClpS-like"/>
</dbReference>
<dbReference type="SUPFAM" id="SSF46785">
    <property type="entry name" value="Winged helix' DNA-binding domain"/>
    <property type="match status" value="1"/>
</dbReference>
<dbReference type="RefSeq" id="XP_007390119.1">
    <property type="nucleotide sequence ID" value="XM_007390057.1"/>
</dbReference>
<dbReference type="InterPro" id="IPR003769">
    <property type="entry name" value="ClpS_core"/>
</dbReference>
<dbReference type="FunCoup" id="K5VCK4">
    <property type="interactions" value="319"/>
</dbReference>
<organism evidence="12 13">
    <name type="scientific">Phanerochaete carnosa (strain HHB-10118-sp)</name>
    <name type="common">White-rot fungus</name>
    <name type="synonym">Peniophora carnosa</name>
    <dbReference type="NCBI Taxonomy" id="650164"/>
    <lineage>
        <taxon>Eukaryota</taxon>
        <taxon>Fungi</taxon>
        <taxon>Dikarya</taxon>
        <taxon>Basidiomycota</taxon>
        <taxon>Agaricomycotina</taxon>
        <taxon>Agaricomycetes</taxon>
        <taxon>Polyporales</taxon>
        <taxon>Phanerochaetaceae</taxon>
        <taxon>Phanerochaete</taxon>
    </lineage>
</organism>
<dbReference type="InParanoid" id="K5VCK4"/>
<dbReference type="GO" id="GO:0061630">
    <property type="term" value="F:ubiquitin protein ligase activity"/>
    <property type="evidence" value="ECO:0007669"/>
    <property type="project" value="UniProtKB-UniRule"/>
</dbReference>
<proteinExistence type="inferred from homology"/>
<dbReference type="Pfam" id="PF02207">
    <property type="entry name" value="zf-UBR"/>
    <property type="match status" value="1"/>
</dbReference>
<dbReference type="EC" id="2.3.2.27" evidence="10"/>
<dbReference type="InterPro" id="IPR003126">
    <property type="entry name" value="Znf_UBR"/>
</dbReference>
<keyword evidence="7 10" id="KW-0862">Zinc</keyword>
<dbReference type="CDD" id="cd19673">
    <property type="entry name" value="UBR-box_UBR3"/>
    <property type="match status" value="1"/>
</dbReference>
<dbReference type="InterPro" id="IPR044046">
    <property type="entry name" value="E3_ligase_UBR-like_C"/>
</dbReference>
<dbReference type="UniPathway" id="UPA00143"/>
<evidence type="ECO:0000256" key="10">
    <source>
        <dbReference type="RuleBase" id="RU366018"/>
    </source>
</evidence>
<dbReference type="GeneID" id="18909416"/>
<dbReference type="HOGENOM" id="CLU_000684_0_0_1"/>
<evidence type="ECO:0000256" key="8">
    <source>
        <dbReference type="ARBA" id="ARBA00046341"/>
    </source>
</evidence>
<dbReference type="Pfam" id="PF18995">
    <property type="entry name" value="PRT6_C"/>
    <property type="match status" value="1"/>
</dbReference>
<evidence type="ECO:0000313" key="13">
    <source>
        <dbReference type="Proteomes" id="UP000008370"/>
    </source>
</evidence>
<evidence type="ECO:0000256" key="1">
    <source>
        <dbReference type="ARBA" id="ARBA00000900"/>
    </source>
</evidence>
<comment type="function">
    <text evidence="10">Ubiquitin ligase protein which is a component of the N-end rule pathway. Recognizes and binds to proteins bearing specific N-terminal residues that are destabilizing according to the N-end rule, leading to their ubiquitination and subsequent degradation.</text>
</comment>